<reference evidence="1 2" key="1">
    <citation type="submission" date="2017-08" db="EMBL/GenBank/DDBJ databases">
        <title>Halomonas alkalisoli sp. nov., isolated from saline alkaline soil.</title>
        <authorList>
            <person name="Wang D."/>
            <person name="Zhang G."/>
        </authorList>
    </citation>
    <scope>NUCLEOTIDE SEQUENCE [LARGE SCALE GENOMIC DNA]</scope>
    <source>
        <strain evidence="1 2">WRN001</strain>
    </source>
</reference>
<comment type="caution">
    <text evidence="1">The sequence shown here is derived from an EMBL/GenBank/DDBJ whole genome shotgun (WGS) entry which is preliminary data.</text>
</comment>
<dbReference type="RefSeq" id="WP_095622732.1">
    <property type="nucleotide sequence ID" value="NZ_NSKB01000008.1"/>
</dbReference>
<accession>A0A2A2ERB4</accession>
<keyword evidence="2" id="KW-1185">Reference proteome</keyword>
<sequence>MLEIASGLKAAYDIARSAKDVHDQVRLNTAISEILEQLSSAQLGVFELQEKYQKVVEENRELKVLLEKARRFDDYQLEKTPLGGFILRLKDGSFNPENPSHAICTNCKEDGKVSVLQEYDTHYYCHSCKANVPHTQAPSLTSDWDPYDH</sequence>
<proteinExistence type="predicted"/>
<gene>
    <name evidence="1" type="ORF">CK498_20535</name>
</gene>
<protein>
    <submittedName>
        <fullName evidence="1">Uncharacterized protein</fullName>
    </submittedName>
</protein>
<evidence type="ECO:0000313" key="1">
    <source>
        <dbReference type="EMBL" id="PAU74945.1"/>
    </source>
</evidence>
<dbReference type="OrthoDB" id="6163867at2"/>
<dbReference type="AlphaFoldDB" id="A0A2A2ERB4"/>
<dbReference type="Proteomes" id="UP000217771">
    <property type="component" value="Unassembled WGS sequence"/>
</dbReference>
<evidence type="ECO:0000313" key="2">
    <source>
        <dbReference type="Proteomes" id="UP000217771"/>
    </source>
</evidence>
<organism evidence="1 2">
    <name type="scientific">Halomonas salipaludis</name>
    <dbReference type="NCBI Taxonomy" id="2032625"/>
    <lineage>
        <taxon>Bacteria</taxon>
        <taxon>Pseudomonadati</taxon>
        <taxon>Pseudomonadota</taxon>
        <taxon>Gammaproteobacteria</taxon>
        <taxon>Oceanospirillales</taxon>
        <taxon>Halomonadaceae</taxon>
        <taxon>Halomonas</taxon>
    </lineage>
</organism>
<name>A0A2A2ERB4_9GAMM</name>
<dbReference type="EMBL" id="NSKB01000008">
    <property type="protein sequence ID" value="PAU74945.1"/>
    <property type="molecule type" value="Genomic_DNA"/>
</dbReference>